<name>A0AAW3FC78_9BACT</name>
<gene>
    <name evidence="1" type="ORF">HMPREF2132_11005</name>
</gene>
<dbReference type="Proteomes" id="UP000029533">
    <property type="component" value="Unassembled WGS sequence"/>
</dbReference>
<proteinExistence type="predicted"/>
<organism evidence="1 2">
    <name type="scientific">Prevotella histicola JCM 15637 = DNF00424</name>
    <dbReference type="NCBI Taxonomy" id="1236504"/>
    <lineage>
        <taxon>Bacteria</taxon>
        <taxon>Pseudomonadati</taxon>
        <taxon>Bacteroidota</taxon>
        <taxon>Bacteroidia</taxon>
        <taxon>Bacteroidales</taxon>
        <taxon>Prevotellaceae</taxon>
        <taxon>Prevotella</taxon>
    </lineage>
</organism>
<accession>A0AAW3FC78</accession>
<dbReference type="RefSeq" id="WP_036870979.1">
    <property type="nucleotide sequence ID" value="NZ_JRNJ01000104.1"/>
</dbReference>
<sequence>MSKDFNLPPVDVMEAKTMEIKIYHFYPLILKRFEEFKKENLNVIKGLIQRLKKNPPSIKLEDYMAIQIASSVIGDYDISIWINCYLINKFHLMAVFKKALKDSGISKYL</sequence>
<dbReference type="EMBL" id="JRNJ01000104">
    <property type="protein sequence ID" value="KGF24820.1"/>
    <property type="molecule type" value="Genomic_DNA"/>
</dbReference>
<evidence type="ECO:0000313" key="2">
    <source>
        <dbReference type="Proteomes" id="UP000029533"/>
    </source>
</evidence>
<reference evidence="1 2" key="1">
    <citation type="submission" date="2014-07" db="EMBL/GenBank/DDBJ databases">
        <authorList>
            <person name="McCorrison J."/>
            <person name="Sanka R."/>
            <person name="Torralba M."/>
            <person name="Gillis M."/>
            <person name="Haft D.H."/>
            <person name="Methe B."/>
            <person name="Sutton G."/>
            <person name="Nelson K.E."/>
        </authorList>
    </citation>
    <scope>NUCLEOTIDE SEQUENCE [LARGE SCALE GENOMIC DNA]</scope>
    <source>
        <strain evidence="1 2">DNF00424</strain>
    </source>
</reference>
<protein>
    <submittedName>
        <fullName evidence="1">Uncharacterized protein</fullName>
    </submittedName>
</protein>
<comment type="caution">
    <text evidence="1">The sequence shown here is derived from an EMBL/GenBank/DDBJ whole genome shotgun (WGS) entry which is preliminary data.</text>
</comment>
<dbReference type="AlphaFoldDB" id="A0AAW3FC78"/>
<evidence type="ECO:0000313" key="1">
    <source>
        <dbReference type="EMBL" id="KGF24820.1"/>
    </source>
</evidence>